<keyword evidence="2" id="KW-1185">Reference proteome</keyword>
<evidence type="ECO:0000313" key="2">
    <source>
        <dbReference type="Proteomes" id="UP000596827"/>
    </source>
</evidence>
<dbReference type="AlphaFoldDB" id="A0A923S511"/>
<evidence type="ECO:0000313" key="1">
    <source>
        <dbReference type="EMBL" id="MBC5767453.1"/>
    </source>
</evidence>
<reference evidence="1" key="1">
    <citation type="submission" date="2020-08" db="EMBL/GenBank/DDBJ databases">
        <title>Ramlibacter sp. GTP1 16S ribosomal RNA gene genome sequencing and assembly.</title>
        <authorList>
            <person name="Kang M."/>
        </authorList>
    </citation>
    <scope>NUCLEOTIDE SEQUENCE</scope>
    <source>
        <strain evidence="1">GTP1</strain>
    </source>
</reference>
<proteinExistence type="predicted"/>
<sequence>MDTSTDQARLNAALDELRAGQGLLRDVLAYLERLPPVPVTRDFCKQLRARLDAPAQAATSTWRRELHGIGPYTAAGLPLLEASLVDDELRVWVPVDVKGASRDFAVQEICRRLATGTIGMSVRERTTDDALQPRSQPPKG</sequence>
<dbReference type="Proteomes" id="UP000596827">
    <property type="component" value="Unassembled WGS sequence"/>
</dbReference>
<name>A0A923S511_9BURK</name>
<gene>
    <name evidence="1" type="ORF">H8R02_23505</name>
</gene>
<dbReference type="EMBL" id="JACORU010000011">
    <property type="protein sequence ID" value="MBC5767453.1"/>
    <property type="molecule type" value="Genomic_DNA"/>
</dbReference>
<protein>
    <submittedName>
        <fullName evidence="1">Uncharacterized protein</fullName>
    </submittedName>
</protein>
<organism evidence="1 2">
    <name type="scientific">Ramlibacter albus</name>
    <dbReference type="NCBI Taxonomy" id="2079448"/>
    <lineage>
        <taxon>Bacteria</taxon>
        <taxon>Pseudomonadati</taxon>
        <taxon>Pseudomonadota</taxon>
        <taxon>Betaproteobacteria</taxon>
        <taxon>Burkholderiales</taxon>
        <taxon>Comamonadaceae</taxon>
        <taxon>Ramlibacter</taxon>
    </lineage>
</organism>
<dbReference type="RefSeq" id="WP_187083949.1">
    <property type="nucleotide sequence ID" value="NZ_JACORU010000011.1"/>
</dbReference>
<comment type="caution">
    <text evidence="1">The sequence shown here is derived from an EMBL/GenBank/DDBJ whole genome shotgun (WGS) entry which is preliminary data.</text>
</comment>
<accession>A0A923S511</accession>